<dbReference type="OrthoDB" id="9780625at2"/>
<keyword evidence="1" id="KW-0545">Nucleotide biosynthesis</keyword>
<dbReference type="SUPFAM" id="SSF69796">
    <property type="entry name" value="Thymidylate synthase-complementing protein Thy1"/>
    <property type="match status" value="1"/>
</dbReference>
<comment type="catalytic activity">
    <reaction evidence="1">
        <text>dUMP + (6R)-5,10-methylene-5,6,7,8-tetrahydrofolate + NADPH + H(+) = dTMP + (6S)-5,6,7,8-tetrahydrofolate + NADP(+)</text>
        <dbReference type="Rhea" id="RHEA:29043"/>
        <dbReference type="ChEBI" id="CHEBI:15378"/>
        <dbReference type="ChEBI" id="CHEBI:15636"/>
        <dbReference type="ChEBI" id="CHEBI:57453"/>
        <dbReference type="ChEBI" id="CHEBI:57783"/>
        <dbReference type="ChEBI" id="CHEBI:58349"/>
        <dbReference type="ChEBI" id="CHEBI:63528"/>
        <dbReference type="ChEBI" id="CHEBI:246422"/>
        <dbReference type="EC" id="2.1.1.148"/>
    </reaction>
</comment>
<feature type="binding site" evidence="1">
    <location>
        <position position="163"/>
    </location>
    <ligand>
        <name>FAD</name>
        <dbReference type="ChEBI" id="CHEBI:57692"/>
        <note>ligand shared between neighboring subunits</note>
    </ligand>
</feature>
<feature type="binding site" evidence="1">
    <location>
        <begin position="157"/>
        <end position="159"/>
    </location>
    <ligand>
        <name>FAD</name>
        <dbReference type="ChEBI" id="CHEBI:57692"/>
        <note>ligand shared between neighboring subunits</note>
    </ligand>
</feature>
<dbReference type="UniPathway" id="UPA00575"/>
<dbReference type="GO" id="GO:0050660">
    <property type="term" value="F:flavin adenine dinucleotide binding"/>
    <property type="evidence" value="ECO:0007669"/>
    <property type="project" value="UniProtKB-UniRule"/>
</dbReference>
<dbReference type="InterPro" id="IPR036098">
    <property type="entry name" value="Thymidylate_synthase_ThyX_sf"/>
</dbReference>
<comment type="cofactor">
    <cofactor evidence="1">
        <name>FAD</name>
        <dbReference type="ChEBI" id="CHEBI:57692"/>
    </cofactor>
    <text evidence="1">Binds 4 FAD per tetramer. Each FAD binding site is formed by three monomers.</text>
</comment>
<reference evidence="3" key="1">
    <citation type="submission" date="2016-10" db="EMBL/GenBank/DDBJ databases">
        <authorList>
            <person name="Varghese N."/>
            <person name="Submissions S."/>
        </authorList>
    </citation>
    <scope>NUCLEOTIDE SEQUENCE [LARGE SCALE GENOMIC DNA]</scope>
    <source>
        <strain evidence="3">DSM 13577</strain>
    </source>
</reference>
<dbReference type="InterPro" id="IPR003669">
    <property type="entry name" value="Thymidylate_synthase_ThyX"/>
</dbReference>
<evidence type="ECO:0000256" key="1">
    <source>
        <dbReference type="HAMAP-Rule" id="MF_01408"/>
    </source>
</evidence>
<dbReference type="HAMAP" id="MF_01408">
    <property type="entry name" value="ThyX"/>
    <property type="match status" value="1"/>
</dbReference>
<dbReference type="GO" id="GO:0006235">
    <property type="term" value="P:dTTP biosynthetic process"/>
    <property type="evidence" value="ECO:0007669"/>
    <property type="project" value="UniProtKB-UniRule"/>
</dbReference>
<dbReference type="GO" id="GO:0032259">
    <property type="term" value="P:methylation"/>
    <property type="evidence" value="ECO:0007669"/>
    <property type="project" value="UniProtKB-KW"/>
</dbReference>
<proteinExistence type="inferred from homology"/>
<dbReference type="EC" id="2.1.1.148" evidence="1"/>
<keyword evidence="1" id="KW-0489">Methyltransferase</keyword>
<feature type="binding site" description="in other chain" evidence="1">
    <location>
        <position position="141"/>
    </location>
    <ligand>
        <name>dUMP</name>
        <dbReference type="ChEBI" id="CHEBI:246422"/>
        <note>ligand shared between dimeric partners</note>
    </ligand>
</feature>
<comment type="subunit">
    <text evidence="1">Homotetramer.</text>
</comment>
<dbReference type="GO" id="GO:0006231">
    <property type="term" value="P:dTMP biosynthetic process"/>
    <property type="evidence" value="ECO:0007669"/>
    <property type="project" value="UniProtKB-UniRule"/>
</dbReference>
<keyword evidence="1" id="KW-0285">Flavoprotein</keyword>
<comment type="pathway">
    <text evidence="1">Pyrimidine metabolism; dTTP biosynthesis.</text>
</comment>
<dbReference type="STRING" id="1120990.SAMN03080614_10329"/>
<keyword evidence="1" id="KW-0521">NADP</keyword>
<feature type="active site" description="Involved in ionization of N3 of dUMP, leading to its activation" evidence="1">
    <location>
        <position position="168"/>
    </location>
</feature>
<dbReference type="Proteomes" id="UP000243819">
    <property type="component" value="Unassembled WGS sequence"/>
</dbReference>
<dbReference type="AlphaFoldDB" id="A0A1I0B5R7"/>
<feature type="binding site" evidence="1">
    <location>
        <begin position="76"/>
        <end position="79"/>
    </location>
    <ligand>
        <name>dUMP</name>
        <dbReference type="ChEBI" id="CHEBI:246422"/>
        <note>ligand shared between dimeric partners</note>
    </ligand>
</feature>
<feature type="binding site" description="in other chain" evidence="1">
    <location>
        <begin position="87"/>
        <end position="91"/>
    </location>
    <ligand>
        <name>dUMP</name>
        <dbReference type="ChEBI" id="CHEBI:246422"/>
        <note>ligand shared between dimeric partners</note>
    </ligand>
</feature>
<dbReference type="EMBL" id="FOIF01000032">
    <property type="protein sequence ID" value="SET01850.1"/>
    <property type="molecule type" value="Genomic_DNA"/>
</dbReference>
<keyword evidence="3" id="KW-1185">Reference proteome</keyword>
<dbReference type="NCBIfam" id="TIGR02170">
    <property type="entry name" value="thyX"/>
    <property type="match status" value="1"/>
</dbReference>
<dbReference type="Gene3D" id="3.30.1360.170">
    <property type="match status" value="1"/>
</dbReference>
<organism evidence="2 3">
    <name type="scientific">Anaerobranca gottschalkii DSM 13577</name>
    <dbReference type="NCBI Taxonomy" id="1120990"/>
    <lineage>
        <taxon>Bacteria</taxon>
        <taxon>Bacillati</taxon>
        <taxon>Bacillota</taxon>
        <taxon>Clostridia</taxon>
        <taxon>Eubacteriales</taxon>
        <taxon>Proteinivoracaceae</taxon>
        <taxon>Anaerobranca</taxon>
    </lineage>
</organism>
<comment type="similarity">
    <text evidence="1">Belongs to the thymidylate synthase ThyX family.</text>
</comment>
<dbReference type="PANTHER" id="PTHR34934:SF1">
    <property type="entry name" value="FLAVIN-DEPENDENT THYMIDYLATE SYNTHASE"/>
    <property type="match status" value="1"/>
</dbReference>
<evidence type="ECO:0000313" key="2">
    <source>
        <dbReference type="EMBL" id="SET01850.1"/>
    </source>
</evidence>
<feature type="binding site" evidence="1">
    <location>
        <position position="168"/>
    </location>
    <ligand>
        <name>dUMP</name>
        <dbReference type="ChEBI" id="CHEBI:246422"/>
        <note>ligand shared between dimeric partners</note>
    </ligand>
</feature>
<comment type="function">
    <text evidence="1">Catalyzes the reductive methylation of 2'-deoxyuridine-5'-monophosphate (dUMP) to 2'-deoxythymidine-5'-monophosphate (dTMP) while utilizing 5,10-methylenetetrahydrofolate (mTHF) as the methyl donor, and NADPH and FADH(2) as the reductant.</text>
</comment>
<name>A0A1I0B5R7_9FIRM</name>
<keyword evidence="1" id="KW-0274">FAD</keyword>
<dbReference type="PANTHER" id="PTHR34934">
    <property type="entry name" value="FLAVIN-DEPENDENT THYMIDYLATE SYNTHASE"/>
    <property type="match status" value="1"/>
</dbReference>
<dbReference type="GO" id="GO:0070402">
    <property type="term" value="F:NADPH binding"/>
    <property type="evidence" value="ECO:0007669"/>
    <property type="project" value="TreeGrafter"/>
</dbReference>
<evidence type="ECO:0000313" key="3">
    <source>
        <dbReference type="Proteomes" id="UP000243819"/>
    </source>
</evidence>
<keyword evidence="1" id="KW-0808">Transferase</keyword>
<gene>
    <name evidence="1" type="primary">thyX</name>
    <name evidence="2" type="ORF">SAMN03080614_10329</name>
</gene>
<dbReference type="CDD" id="cd20175">
    <property type="entry name" value="ThyX"/>
    <property type="match status" value="1"/>
</dbReference>
<dbReference type="GO" id="GO:0050797">
    <property type="term" value="F:thymidylate synthase (FAD) activity"/>
    <property type="evidence" value="ECO:0007669"/>
    <property type="project" value="UniProtKB-UniRule"/>
</dbReference>
<dbReference type="PROSITE" id="PS51331">
    <property type="entry name" value="THYX"/>
    <property type="match status" value="1"/>
</dbReference>
<feature type="binding site" evidence="1">
    <location>
        <position position="87"/>
    </location>
    <ligand>
        <name>FAD</name>
        <dbReference type="ChEBI" id="CHEBI:57692"/>
        <note>ligand shared between neighboring subunits</note>
    </ligand>
</feature>
<dbReference type="Pfam" id="PF02511">
    <property type="entry name" value="Thy1"/>
    <property type="match status" value="1"/>
</dbReference>
<accession>A0A1I0B5R7</accession>
<feature type="binding site" evidence="1">
    <location>
        <begin position="79"/>
        <end position="81"/>
    </location>
    <ligand>
        <name>FAD</name>
        <dbReference type="ChEBI" id="CHEBI:57692"/>
        <note>ligand shared between neighboring subunits</note>
    </ligand>
</feature>
<feature type="binding site" evidence="1">
    <location>
        <position position="55"/>
    </location>
    <ligand>
        <name>FAD</name>
        <dbReference type="ChEBI" id="CHEBI:57692"/>
        <note>ligand shared between neighboring subunits</note>
    </ligand>
</feature>
<sequence length="227" mass="25894">MKVELLSYTPNCEEIVALAARLCYSADDITEIKSKMEGERGVKLIEKLLDLGHESPFEHISFTFGISGVSRALTHQLVRHRIASYSQKSQRYVSEKNFEYIIPPKIKNNPEANKIYQQLMVEIGEKYEKLVELGIKNEDARYVLPNSCETKIVVTMNARSLFNFFKHRTCVRAQWEIRALANEMLKLVKEKAPTVFKNAGANCQWLGFCPEGDMSCGKVPTLKEALE</sequence>
<dbReference type="RefSeq" id="WP_091350990.1">
    <property type="nucleotide sequence ID" value="NZ_FOIF01000032.1"/>
</dbReference>
<protein>
    <recommendedName>
        <fullName evidence="1">Flavin-dependent thymidylate synthase</fullName>
        <shortName evidence="1">FDTS</shortName>
        <ecNumber evidence="1">2.1.1.148</ecNumber>
    </recommendedName>
    <alternativeName>
        <fullName evidence="1">FAD-dependent thymidylate synthase</fullName>
    </alternativeName>
    <alternativeName>
        <fullName evidence="1">Thymidylate synthase ThyX</fullName>
        <shortName evidence="1">TS</shortName>
        <shortName evidence="1">TSase</shortName>
    </alternativeName>
</protein>
<dbReference type="GO" id="GO:0004799">
    <property type="term" value="F:thymidylate synthase activity"/>
    <property type="evidence" value="ECO:0007669"/>
    <property type="project" value="TreeGrafter"/>
</dbReference>